<reference evidence="2" key="1">
    <citation type="submission" date="2022-11" db="UniProtKB">
        <authorList>
            <consortium name="WormBaseParasite"/>
        </authorList>
    </citation>
    <scope>IDENTIFICATION</scope>
</reference>
<keyword evidence="1" id="KW-1185">Reference proteome</keyword>
<organism evidence="1 2">
    <name type="scientific">Ditylenchus dipsaci</name>
    <dbReference type="NCBI Taxonomy" id="166011"/>
    <lineage>
        <taxon>Eukaryota</taxon>
        <taxon>Metazoa</taxon>
        <taxon>Ecdysozoa</taxon>
        <taxon>Nematoda</taxon>
        <taxon>Chromadorea</taxon>
        <taxon>Rhabditida</taxon>
        <taxon>Tylenchina</taxon>
        <taxon>Tylenchomorpha</taxon>
        <taxon>Sphaerularioidea</taxon>
        <taxon>Anguinidae</taxon>
        <taxon>Anguininae</taxon>
        <taxon>Ditylenchus</taxon>
    </lineage>
</organism>
<dbReference type="Proteomes" id="UP000887574">
    <property type="component" value="Unplaced"/>
</dbReference>
<accession>A0A915DJ15</accession>
<protein>
    <submittedName>
        <fullName evidence="2">Uncharacterized protein</fullName>
    </submittedName>
</protein>
<dbReference type="WBParaSite" id="jg1997">
    <property type="protein sequence ID" value="jg1997"/>
    <property type="gene ID" value="jg1997"/>
</dbReference>
<evidence type="ECO:0000313" key="2">
    <source>
        <dbReference type="WBParaSite" id="jg1997"/>
    </source>
</evidence>
<name>A0A915DJ15_9BILA</name>
<dbReference type="AlphaFoldDB" id="A0A915DJ15"/>
<evidence type="ECO:0000313" key="1">
    <source>
        <dbReference type="Proteomes" id="UP000887574"/>
    </source>
</evidence>
<proteinExistence type="predicted"/>
<sequence length="419" mass="47211">MLVQHSTMFDITARAFQRPFALAMVADPTRPSATTTLKSKNQCIEVLRPLLSCNRNFFHWIITHCLHIAEDSEANQFDNYYALSSKEKPSLLVLSNRLKAMAKQTLAYQTARRPLISGSKCECGSDFSEFNKFVPLIDQYTSAELLPLFELAPCAGHTFLKNMEEAYRLLSTDQPAKGNLFCYNTPLIRSFFGANSQLNEAQEDQKENKVEQISRQFPNENSLKSLSSSLVHCLFPLLAGERIAILAAKQRECTGLDLIHGLDSLRICKASESSALWTYDGQTSDLSSNLQLYGYSCKRADSVDWKNENFSAVIDLNHHKLLGKEYTGKLLAMLTSLKSFRLMPVFNNGSPPWSVTFTNWCFLAKYTSVQVVANSLQLSVPDQLILMNGLVEMNITKYSLVKQEARKMSTAMTMKTIRL</sequence>